<dbReference type="Proteomes" id="UP001168972">
    <property type="component" value="Unassembled WGS sequence"/>
</dbReference>
<keyword evidence="1" id="KW-0378">Hydrolase</keyword>
<protein>
    <recommendedName>
        <fullName evidence="2">Vanin C-terminal domain-containing protein</fullName>
    </recommendedName>
</protein>
<feature type="domain" description="Vanin C-terminal" evidence="2">
    <location>
        <begin position="4"/>
        <end position="179"/>
    </location>
</feature>
<evidence type="ECO:0000313" key="3">
    <source>
        <dbReference type="EMBL" id="KAK0182662.1"/>
    </source>
</evidence>
<proteinExistence type="predicted"/>
<dbReference type="InterPro" id="IPR040154">
    <property type="entry name" value="Biotinidase/VNN"/>
</dbReference>
<dbReference type="PANTHER" id="PTHR10609">
    <property type="entry name" value="BIOTINIDASE-RELATED"/>
    <property type="match status" value="1"/>
</dbReference>
<dbReference type="AlphaFoldDB" id="A0AA39G6Y3"/>
<accession>A0AA39G6Y3</accession>
<evidence type="ECO:0000313" key="4">
    <source>
        <dbReference type="Proteomes" id="UP001168972"/>
    </source>
</evidence>
<name>A0AA39G6Y3_MICHY</name>
<dbReference type="Pfam" id="PF19018">
    <property type="entry name" value="Vanin_C"/>
    <property type="match status" value="1"/>
</dbReference>
<evidence type="ECO:0000259" key="2">
    <source>
        <dbReference type="Pfam" id="PF19018"/>
    </source>
</evidence>
<reference evidence="3" key="2">
    <citation type="submission" date="2023-03" db="EMBL/GenBank/DDBJ databases">
        <authorList>
            <person name="Inwood S.N."/>
            <person name="Skelly J.G."/>
            <person name="Guhlin J."/>
            <person name="Harrop T.W.R."/>
            <person name="Goldson S.G."/>
            <person name="Dearden P.K."/>
        </authorList>
    </citation>
    <scope>NUCLEOTIDE SEQUENCE</scope>
    <source>
        <strain evidence="3">Lincoln</strain>
        <tissue evidence="3">Whole body</tissue>
    </source>
</reference>
<dbReference type="PANTHER" id="PTHR10609:SF14">
    <property type="entry name" value="BIOTINIDASE"/>
    <property type="match status" value="1"/>
</dbReference>
<keyword evidence="4" id="KW-1185">Reference proteome</keyword>
<sequence length="194" mass="22661">MKLMGDNIRGYKTKLIKPFNGNDGFKMCKNGFCCHFSIEMEYREHSITESAKYYQYRLAVFNGVRYLRSGDMVGIEVCGIIACRNNTTKSCNKRYNIVTDIVNPITFRFINIRTQVSISSNISRFPLSLTSNMDQLNVNDFIFSIFLYNATHNTIEYTLKKPSDDLMTFALYGRNFTRDRLPKTLPKKKKQKRY</sequence>
<reference evidence="3" key="1">
    <citation type="journal article" date="2023" name="bioRxiv">
        <title>Scaffold-level genome assemblies of two parasitoid biocontrol wasps reveal the parthenogenesis mechanism and an associated novel virus.</title>
        <authorList>
            <person name="Inwood S."/>
            <person name="Skelly J."/>
            <person name="Guhlin J."/>
            <person name="Harrop T."/>
            <person name="Goldson S."/>
            <person name="Dearden P."/>
        </authorList>
    </citation>
    <scope>NUCLEOTIDE SEQUENCE</scope>
    <source>
        <strain evidence="3">Lincoln</strain>
        <tissue evidence="3">Whole body</tissue>
    </source>
</reference>
<comment type="caution">
    <text evidence="3">The sequence shown here is derived from an EMBL/GenBank/DDBJ whole genome shotgun (WGS) entry which is preliminary data.</text>
</comment>
<evidence type="ECO:0000256" key="1">
    <source>
        <dbReference type="ARBA" id="ARBA00022801"/>
    </source>
</evidence>
<organism evidence="3 4">
    <name type="scientific">Microctonus hyperodae</name>
    <name type="common">Parasitoid wasp</name>
    <dbReference type="NCBI Taxonomy" id="165561"/>
    <lineage>
        <taxon>Eukaryota</taxon>
        <taxon>Metazoa</taxon>
        <taxon>Ecdysozoa</taxon>
        <taxon>Arthropoda</taxon>
        <taxon>Hexapoda</taxon>
        <taxon>Insecta</taxon>
        <taxon>Pterygota</taxon>
        <taxon>Neoptera</taxon>
        <taxon>Endopterygota</taxon>
        <taxon>Hymenoptera</taxon>
        <taxon>Apocrita</taxon>
        <taxon>Ichneumonoidea</taxon>
        <taxon>Braconidae</taxon>
        <taxon>Euphorinae</taxon>
        <taxon>Microctonus</taxon>
    </lineage>
</organism>
<dbReference type="GO" id="GO:0016787">
    <property type="term" value="F:hydrolase activity"/>
    <property type="evidence" value="ECO:0007669"/>
    <property type="project" value="UniProtKB-KW"/>
</dbReference>
<gene>
    <name evidence="3" type="ORF">PV327_000775</name>
</gene>
<dbReference type="EMBL" id="JAQQBR010000001">
    <property type="protein sequence ID" value="KAK0182662.1"/>
    <property type="molecule type" value="Genomic_DNA"/>
</dbReference>
<dbReference type="InterPro" id="IPR043957">
    <property type="entry name" value="Vanin_C"/>
</dbReference>